<keyword evidence="4" id="KW-0249">Electron transport</keyword>
<reference evidence="8" key="1">
    <citation type="submission" date="2022-08" db="EMBL/GenBank/DDBJ databases">
        <title>Novel Bdellovibrio Species Isolated from Svalbard: Designation Bdellovibrio svalbardensis.</title>
        <authorList>
            <person name="Mitchell R.J."/>
            <person name="Choi S.Y."/>
        </authorList>
    </citation>
    <scope>NUCLEOTIDE SEQUENCE</scope>
    <source>
        <strain evidence="8">PAP01</strain>
    </source>
</reference>
<dbReference type="SUPFAM" id="SSF46626">
    <property type="entry name" value="Cytochrome c"/>
    <property type="match status" value="2"/>
</dbReference>
<dbReference type="PANTHER" id="PTHR37823:SF1">
    <property type="entry name" value="CYTOCHROME C-553-LIKE"/>
    <property type="match status" value="1"/>
</dbReference>
<proteinExistence type="predicted"/>
<evidence type="ECO:0000256" key="4">
    <source>
        <dbReference type="ARBA" id="ARBA00022982"/>
    </source>
</evidence>
<sequence length="232" mass="25551">MLSKSAAKKFFLIGTVVCSGCFVLLTVDTVQKVPQQSHAENITPEVIHGKDLWDHNNCMGCHTIMGEGAYYAPELTKVYERRGPIFIKSMLKDPQAMFPGQRNMQKYNFTETEIDSLVAFLKWIGEVDLNGFPKKPDLVPAAPTANTAQLSELPLPTKPAVFDQVCVACHALQGKGGAVGPVLDGVGNRRNHDFLVSWLKDPLAVKADSKMPKLPLTDEQVQELANFLSQLK</sequence>
<dbReference type="InterPro" id="IPR036909">
    <property type="entry name" value="Cyt_c-like_dom_sf"/>
</dbReference>
<dbReference type="Pfam" id="PF00034">
    <property type="entry name" value="Cytochrom_C"/>
    <property type="match status" value="2"/>
</dbReference>
<dbReference type="InterPro" id="IPR009056">
    <property type="entry name" value="Cyt_c-like_dom"/>
</dbReference>
<dbReference type="PROSITE" id="PS51007">
    <property type="entry name" value="CYTC"/>
    <property type="match status" value="2"/>
</dbReference>
<gene>
    <name evidence="8" type="ORF">NWE73_11215</name>
</gene>
<evidence type="ECO:0000256" key="3">
    <source>
        <dbReference type="ARBA" id="ARBA00022723"/>
    </source>
</evidence>
<feature type="domain" description="Cytochrome c" evidence="7">
    <location>
        <begin position="44"/>
        <end position="125"/>
    </location>
</feature>
<accession>A0ABT6DJ97</accession>
<protein>
    <submittedName>
        <fullName evidence="8">Cytochrome c</fullName>
    </submittedName>
</protein>
<keyword evidence="3 6" id="KW-0479">Metal-binding</keyword>
<dbReference type="Proteomes" id="UP001152321">
    <property type="component" value="Unassembled WGS sequence"/>
</dbReference>
<dbReference type="EMBL" id="JANRMI010000003">
    <property type="protein sequence ID" value="MDG0816937.1"/>
    <property type="molecule type" value="Genomic_DNA"/>
</dbReference>
<dbReference type="PANTHER" id="PTHR37823">
    <property type="entry name" value="CYTOCHROME C-553-LIKE"/>
    <property type="match status" value="1"/>
</dbReference>
<keyword evidence="9" id="KW-1185">Reference proteome</keyword>
<evidence type="ECO:0000313" key="8">
    <source>
        <dbReference type="EMBL" id="MDG0816937.1"/>
    </source>
</evidence>
<evidence type="ECO:0000256" key="1">
    <source>
        <dbReference type="ARBA" id="ARBA00022448"/>
    </source>
</evidence>
<evidence type="ECO:0000256" key="5">
    <source>
        <dbReference type="ARBA" id="ARBA00023004"/>
    </source>
</evidence>
<feature type="domain" description="Cytochrome c" evidence="7">
    <location>
        <begin position="153"/>
        <end position="232"/>
    </location>
</feature>
<name>A0ABT6DJ97_9BACT</name>
<keyword evidence="5 6" id="KW-0408">Iron</keyword>
<evidence type="ECO:0000313" key="9">
    <source>
        <dbReference type="Proteomes" id="UP001152321"/>
    </source>
</evidence>
<comment type="caution">
    <text evidence="8">The sequence shown here is derived from an EMBL/GenBank/DDBJ whole genome shotgun (WGS) entry which is preliminary data.</text>
</comment>
<dbReference type="Gene3D" id="1.10.760.10">
    <property type="entry name" value="Cytochrome c-like domain"/>
    <property type="match status" value="2"/>
</dbReference>
<keyword evidence="1" id="KW-0813">Transport</keyword>
<evidence type="ECO:0000259" key="7">
    <source>
        <dbReference type="PROSITE" id="PS51007"/>
    </source>
</evidence>
<organism evidence="8 9">
    <name type="scientific">Bdellovibrio svalbardensis</name>
    <dbReference type="NCBI Taxonomy" id="2972972"/>
    <lineage>
        <taxon>Bacteria</taxon>
        <taxon>Pseudomonadati</taxon>
        <taxon>Bdellovibrionota</taxon>
        <taxon>Bdellovibrionia</taxon>
        <taxon>Bdellovibrionales</taxon>
        <taxon>Pseudobdellovibrionaceae</taxon>
        <taxon>Bdellovibrio</taxon>
    </lineage>
</organism>
<dbReference type="RefSeq" id="WP_277578414.1">
    <property type="nucleotide sequence ID" value="NZ_JANRMI010000003.1"/>
</dbReference>
<evidence type="ECO:0000256" key="2">
    <source>
        <dbReference type="ARBA" id="ARBA00022617"/>
    </source>
</evidence>
<evidence type="ECO:0000256" key="6">
    <source>
        <dbReference type="PROSITE-ProRule" id="PRU00433"/>
    </source>
</evidence>
<keyword evidence="2 6" id="KW-0349">Heme</keyword>
<dbReference type="InterPro" id="IPR051811">
    <property type="entry name" value="Cytochrome_c550/c551-like"/>
</dbReference>